<protein>
    <submittedName>
        <fullName evidence="1">Uncharacterized protein</fullName>
    </submittedName>
</protein>
<evidence type="ECO:0000313" key="1">
    <source>
        <dbReference type="EMBL" id="AYO77459.1"/>
    </source>
</evidence>
<proteinExistence type="predicted"/>
<accession>A0A3G2UXN9</accession>
<dbReference type="EMBL" id="CP033230">
    <property type="protein sequence ID" value="AYO77459.1"/>
    <property type="molecule type" value="Genomic_DNA"/>
</dbReference>
<dbReference type="RefSeq" id="WP_122129747.1">
    <property type="nucleotide sequence ID" value="NZ_CP033230.1"/>
</dbReference>
<organism evidence="1 2">
    <name type="scientific">Sphingobium yanoikuyae</name>
    <name type="common">Sphingomonas yanoikuyae</name>
    <dbReference type="NCBI Taxonomy" id="13690"/>
    <lineage>
        <taxon>Bacteria</taxon>
        <taxon>Pseudomonadati</taxon>
        <taxon>Pseudomonadota</taxon>
        <taxon>Alphaproteobacteria</taxon>
        <taxon>Sphingomonadales</taxon>
        <taxon>Sphingomonadaceae</taxon>
        <taxon>Sphingobium</taxon>
    </lineage>
</organism>
<sequence length="124" mass="14654">MRFELSFWRDADNYQAAIFSDSAIRGEDIWDAIAERYWLMPEGWTGSEFDKWLLLGLVRHEREACARCVEGIGVYDPITGWRIAPIDYATFGLEPPDEHTVQRSKDRAMVKRERIIIGDNWHYW</sequence>
<evidence type="ECO:0000313" key="2">
    <source>
        <dbReference type="Proteomes" id="UP000280708"/>
    </source>
</evidence>
<dbReference type="AlphaFoldDB" id="A0A3G2UXN9"/>
<gene>
    <name evidence="1" type="ORF">EBF16_11595</name>
</gene>
<name>A0A3G2UXN9_SPHYA</name>
<reference evidence="1 2" key="1">
    <citation type="submission" date="2018-10" db="EMBL/GenBank/DDBJ databases">
        <title>Characterization and genome analysis of a novel bacterium Sphingobium yanoikuyae SJTF8 capable of degrading PAHs.</title>
        <authorList>
            <person name="Yin C."/>
            <person name="Xiong W."/>
            <person name="Liang R."/>
        </authorList>
    </citation>
    <scope>NUCLEOTIDE SEQUENCE [LARGE SCALE GENOMIC DNA]</scope>
    <source>
        <strain evidence="1 2">SJTF8</strain>
    </source>
</reference>
<dbReference type="Proteomes" id="UP000280708">
    <property type="component" value="Chromosome"/>
</dbReference>